<dbReference type="PROSITE" id="PS51257">
    <property type="entry name" value="PROKAR_LIPOPROTEIN"/>
    <property type="match status" value="1"/>
</dbReference>
<dbReference type="STRING" id="439219.SAMN02910293_00159"/>
<dbReference type="Pfam" id="PF15983">
    <property type="entry name" value="DUF4767"/>
    <property type="match status" value="1"/>
</dbReference>
<keyword evidence="5" id="KW-1185">Reference proteome</keyword>
<reference evidence="4 5" key="1">
    <citation type="submission" date="2016-10" db="EMBL/GenBank/DDBJ databases">
        <authorList>
            <person name="de Groot N.N."/>
        </authorList>
    </citation>
    <scope>NUCLEOTIDE SEQUENCE [LARGE SCALE GENOMIC DNA]</scope>
    <source>
        <strain evidence="4 5">A-4</strain>
    </source>
</reference>
<evidence type="ECO:0000313" key="4">
    <source>
        <dbReference type="EMBL" id="SDB03511.1"/>
    </source>
</evidence>
<name>A0A1G6A4Y6_9STRE</name>
<feature type="chain" id="PRO_5039142716" description="DUF4767 domain-containing protein" evidence="2">
    <location>
        <begin position="26"/>
        <end position="208"/>
    </location>
</feature>
<organism evidence="4 5">
    <name type="scientific">Streptococcus henryi</name>
    <dbReference type="NCBI Taxonomy" id="439219"/>
    <lineage>
        <taxon>Bacteria</taxon>
        <taxon>Bacillati</taxon>
        <taxon>Bacillota</taxon>
        <taxon>Bacilli</taxon>
        <taxon>Lactobacillales</taxon>
        <taxon>Streptococcaceae</taxon>
        <taxon>Streptococcus</taxon>
    </lineage>
</organism>
<dbReference type="InterPro" id="IPR031927">
    <property type="entry name" value="DUF4767"/>
</dbReference>
<feature type="domain" description="DUF4767" evidence="3">
    <location>
        <begin position="72"/>
        <end position="205"/>
    </location>
</feature>
<feature type="signal peptide" evidence="2">
    <location>
        <begin position="1"/>
        <end position="25"/>
    </location>
</feature>
<dbReference type="AlphaFoldDB" id="A0A1G6A4Y6"/>
<accession>A0A1G6A4Y6</accession>
<evidence type="ECO:0000256" key="2">
    <source>
        <dbReference type="SAM" id="SignalP"/>
    </source>
</evidence>
<keyword evidence="2" id="KW-0732">Signal</keyword>
<protein>
    <recommendedName>
        <fullName evidence="3">DUF4767 domain-containing protein</fullName>
    </recommendedName>
</protein>
<dbReference type="RefSeq" id="WP_176752503.1">
    <property type="nucleotide sequence ID" value="NZ_FMXP01000003.1"/>
</dbReference>
<gene>
    <name evidence="4" type="ORF">SAMN02910293_00159</name>
</gene>
<proteinExistence type="predicted"/>
<feature type="compositionally biased region" description="Low complexity" evidence="1">
    <location>
        <begin position="33"/>
        <end position="49"/>
    </location>
</feature>
<dbReference type="EMBL" id="FMXP01000003">
    <property type="protein sequence ID" value="SDB03511.1"/>
    <property type="molecule type" value="Genomic_DNA"/>
</dbReference>
<evidence type="ECO:0000313" key="5">
    <source>
        <dbReference type="Proteomes" id="UP000182508"/>
    </source>
</evidence>
<evidence type="ECO:0000256" key="1">
    <source>
        <dbReference type="SAM" id="MobiDB-lite"/>
    </source>
</evidence>
<dbReference type="eggNOG" id="ENOG50331MW">
    <property type="taxonomic scope" value="Bacteria"/>
</dbReference>
<sequence>MRSLKRTIKFSLSMLVVLVTVLAGAGCQRKNDSANSNQSSTSQSSSSSAIDQENQKSQSEESEQSSVSEVVYWNAEKAGKLADFMVGWGAQMNQTDYVQLGSGDSQQKGDIGQIDYINNNRVAVNEVPVTVEWSTDGNGQADYQIVDSYIYWAENAVNPIFYLFTLQNGKAVVLVSKQNQGNEANLLYTHPTENVDLQNGFASIVESE</sequence>
<feature type="region of interest" description="Disordered" evidence="1">
    <location>
        <begin position="29"/>
        <end position="63"/>
    </location>
</feature>
<dbReference type="Proteomes" id="UP000182508">
    <property type="component" value="Unassembled WGS sequence"/>
</dbReference>
<evidence type="ECO:0000259" key="3">
    <source>
        <dbReference type="Pfam" id="PF15983"/>
    </source>
</evidence>